<accession>A0A3S4UP66</accession>
<keyword evidence="2" id="KW-0804">Transcription</keyword>
<protein>
    <recommendedName>
        <fullName evidence="3">HTH-type transcriptional regulator MT1864/Rv1816-like C-terminal domain-containing protein</fullName>
    </recommendedName>
</protein>
<evidence type="ECO:0000313" key="5">
    <source>
        <dbReference type="Proteomes" id="UP000276899"/>
    </source>
</evidence>
<gene>
    <name evidence="4" type="ORF">NCTC11923_01729</name>
</gene>
<dbReference type="KEGG" id="asla:NCTC11923_01729"/>
<dbReference type="AlphaFoldDB" id="A0A3S4UP66"/>
<dbReference type="InterPro" id="IPR036271">
    <property type="entry name" value="Tet_transcr_reg_TetR-rel_C_sf"/>
</dbReference>
<reference evidence="4 5" key="1">
    <citation type="submission" date="2018-12" db="EMBL/GenBank/DDBJ databases">
        <authorList>
            <consortium name="Pathogen Informatics"/>
        </authorList>
    </citation>
    <scope>NUCLEOTIDE SEQUENCE [LARGE SCALE GENOMIC DNA]</scope>
    <source>
        <strain evidence="4 5">NCTC11923</strain>
    </source>
</reference>
<evidence type="ECO:0000256" key="2">
    <source>
        <dbReference type="ARBA" id="ARBA00023163"/>
    </source>
</evidence>
<dbReference type="InterPro" id="IPR025996">
    <property type="entry name" value="MT1864/Rv1816-like_C"/>
</dbReference>
<evidence type="ECO:0000313" key="4">
    <source>
        <dbReference type="EMBL" id="VEG75077.1"/>
    </source>
</evidence>
<dbReference type="EMBL" id="LR134363">
    <property type="protein sequence ID" value="VEG75077.1"/>
    <property type="molecule type" value="Genomic_DNA"/>
</dbReference>
<name>A0A3S4UP66_9ACTO</name>
<proteinExistence type="predicted"/>
<dbReference type="RefSeq" id="WP_051281371.1">
    <property type="nucleotide sequence ID" value="NZ_CBCRWE010000069.1"/>
</dbReference>
<dbReference type="Proteomes" id="UP000276899">
    <property type="component" value="Chromosome"/>
</dbReference>
<evidence type="ECO:0000259" key="3">
    <source>
        <dbReference type="Pfam" id="PF13305"/>
    </source>
</evidence>
<sequence length="112" mass="11934">MGQAYRRFAHDYPGLYPLTQFRGGGVGGSANADADSVQAQRAVEIVVAALAGYSIPEARMIDVVMMTRSALHGFADIEVKGGFAWPEPVDQSFTVLLDMLDAALRSLASGSR</sequence>
<keyword evidence="5" id="KW-1185">Reference proteome</keyword>
<dbReference type="Pfam" id="PF13305">
    <property type="entry name" value="TetR_C_33"/>
    <property type="match status" value="1"/>
</dbReference>
<feature type="domain" description="HTH-type transcriptional regulator MT1864/Rv1816-like C-terminal" evidence="3">
    <location>
        <begin position="1"/>
        <end position="100"/>
    </location>
</feature>
<dbReference type="SUPFAM" id="SSF48498">
    <property type="entry name" value="Tetracyclin repressor-like, C-terminal domain"/>
    <property type="match status" value="1"/>
</dbReference>
<keyword evidence="1" id="KW-0805">Transcription regulation</keyword>
<evidence type="ECO:0000256" key="1">
    <source>
        <dbReference type="ARBA" id="ARBA00023015"/>
    </source>
</evidence>
<dbReference type="STRING" id="1278298.GCA_000428685_00738"/>
<dbReference type="Gene3D" id="1.10.357.10">
    <property type="entry name" value="Tetracycline Repressor, domain 2"/>
    <property type="match status" value="1"/>
</dbReference>
<organism evidence="4 5">
    <name type="scientific">Actinomyces slackii</name>
    <dbReference type="NCBI Taxonomy" id="52774"/>
    <lineage>
        <taxon>Bacteria</taxon>
        <taxon>Bacillati</taxon>
        <taxon>Actinomycetota</taxon>
        <taxon>Actinomycetes</taxon>
        <taxon>Actinomycetales</taxon>
        <taxon>Actinomycetaceae</taxon>
        <taxon>Actinomyces</taxon>
    </lineage>
</organism>